<feature type="compositionally biased region" description="Polar residues" evidence="1">
    <location>
        <begin position="26"/>
        <end position="36"/>
    </location>
</feature>
<evidence type="ECO:0000313" key="2">
    <source>
        <dbReference type="EMBL" id="KNA98683.1"/>
    </source>
</evidence>
<dbReference type="EMBL" id="DS231698">
    <property type="protein sequence ID" value="KNA98683.1"/>
    <property type="molecule type" value="Genomic_DNA"/>
</dbReference>
<evidence type="ECO:0000256" key="1">
    <source>
        <dbReference type="SAM" id="MobiDB-lite"/>
    </source>
</evidence>
<accession>A0A0J9UGZ5</accession>
<reference evidence="2" key="2">
    <citation type="journal article" date="2010" name="Nature">
        <title>Comparative genomics reveals mobile pathogenicity chromosomes in Fusarium.</title>
        <authorList>
            <person name="Ma L.J."/>
            <person name="van der Does H.C."/>
            <person name="Borkovich K.A."/>
            <person name="Coleman J.J."/>
            <person name="Daboussi M.J."/>
            <person name="Di Pietro A."/>
            <person name="Dufresne M."/>
            <person name="Freitag M."/>
            <person name="Grabherr M."/>
            <person name="Henrissat B."/>
            <person name="Houterman P.M."/>
            <person name="Kang S."/>
            <person name="Shim W.B."/>
            <person name="Woloshuk C."/>
            <person name="Xie X."/>
            <person name="Xu J.R."/>
            <person name="Antoniw J."/>
            <person name="Baker S.E."/>
            <person name="Bluhm B.H."/>
            <person name="Breakspear A."/>
            <person name="Brown D.W."/>
            <person name="Butchko R.A."/>
            <person name="Chapman S."/>
            <person name="Coulson R."/>
            <person name="Coutinho P.M."/>
            <person name="Danchin E.G."/>
            <person name="Diener A."/>
            <person name="Gale L.R."/>
            <person name="Gardiner D.M."/>
            <person name="Goff S."/>
            <person name="Hammond-Kosack K.E."/>
            <person name="Hilburn K."/>
            <person name="Hua-Van A."/>
            <person name="Jonkers W."/>
            <person name="Kazan K."/>
            <person name="Kodira C.D."/>
            <person name="Koehrsen M."/>
            <person name="Kumar L."/>
            <person name="Lee Y.H."/>
            <person name="Li L."/>
            <person name="Manners J.M."/>
            <person name="Miranda-Saavedra D."/>
            <person name="Mukherjee M."/>
            <person name="Park G."/>
            <person name="Park J."/>
            <person name="Park S.Y."/>
            <person name="Proctor R.H."/>
            <person name="Regev A."/>
            <person name="Ruiz-Roldan M.C."/>
            <person name="Sain D."/>
            <person name="Sakthikumar S."/>
            <person name="Sykes S."/>
            <person name="Schwartz D.C."/>
            <person name="Turgeon B.G."/>
            <person name="Wapinski I."/>
            <person name="Yoder O."/>
            <person name="Young S."/>
            <person name="Zeng Q."/>
            <person name="Zhou S."/>
            <person name="Galagan J."/>
            <person name="Cuomo C.A."/>
            <person name="Kistler H.C."/>
            <person name="Rep M."/>
        </authorList>
    </citation>
    <scope>NUCLEOTIDE SEQUENCE [LARGE SCALE GENOMIC DNA]</scope>
    <source>
        <strain evidence="2">4287</strain>
    </source>
</reference>
<dbReference type="Proteomes" id="UP000009097">
    <property type="component" value="Unassembled WGS sequence"/>
</dbReference>
<dbReference type="KEGG" id="fox:FOXG_18446"/>
<organism evidence="2 3">
    <name type="scientific">Fusarium oxysporum f. sp. lycopersici (strain 4287 / CBS 123668 / FGSC 9935 / NRRL 34936)</name>
    <name type="common">Fusarium vascular wilt of tomato</name>
    <dbReference type="NCBI Taxonomy" id="426428"/>
    <lineage>
        <taxon>Eukaryota</taxon>
        <taxon>Fungi</taxon>
        <taxon>Dikarya</taxon>
        <taxon>Ascomycota</taxon>
        <taxon>Pezizomycotina</taxon>
        <taxon>Sordariomycetes</taxon>
        <taxon>Hypocreomycetidae</taxon>
        <taxon>Hypocreales</taxon>
        <taxon>Nectriaceae</taxon>
        <taxon>Fusarium</taxon>
        <taxon>Fusarium oxysporum species complex</taxon>
    </lineage>
</organism>
<evidence type="ECO:0000313" key="3">
    <source>
        <dbReference type="Proteomes" id="UP000009097"/>
    </source>
</evidence>
<protein>
    <submittedName>
        <fullName evidence="2">Uncharacterized protein</fullName>
    </submittedName>
</protein>
<feature type="region of interest" description="Disordered" evidence="1">
    <location>
        <begin position="26"/>
        <end position="55"/>
    </location>
</feature>
<dbReference type="VEuPathDB" id="FungiDB:FOXG_18446"/>
<reference evidence="2" key="1">
    <citation type="submission" date="2007-04" db="EMBL/GenBank/DDBJ databases">
        <authorList>
            <consortium name="The Broad Institute Genome Sequencing Platform"/>
            <person name="Birren B."/>
            <person name="Lander E."/>
            <person name="Galagan J."/>
            <person name="Nusbaum C."/>
            <person name="Devon K."/>
            <person name="Ma L.-J."/>
            <person name="Jaffe D."/>
            <person name="Butler J."/>
            <person name="Alvarez P."/>
            <person name="Gnerre S."/>
            <person name="Grabherr M."/>
            <person name="Kleber M."/>
            <person name="Mauceli E."/>
            <person name="Brockman W."/>
            <person name="MacCallum I.A."/>
            <person name="Young S."/>
            <person name="LaButti K."/>
            <person name="DeCaprio D."/>
            <person name="Crawford M."/>
            <person name="Koehrsen M."/>
            <person name="Engels R."/>
            <person name="Montgomery P."/>
            <person name="Pearson M."/>
            <person name="Howarth C."/>
            <person name="Larson L."/>
            <person name="White J."/>
            <person name="O'Leary S."/>
            <person name="Kodira C."/>
            <person name="Zeng Q."/>
            <person name="Yandava C."/>
            <person name="Alvarado L."/>
            <person name="Kistler C."/>
            <person name="Shim W.-B."/>
            <person name="Kang S."/>
            <person name="Woloshuk C."/>
        </authorList>
    </citation>
    <scope>NUCLEOTIDE SEQUENCE</scope>
    <source>
        <strain evidence="2">4287</strain>
    </source>
</reference>
<name>A0A0J9UGZ5_FUSO4</name>
<dbReference type="AlphaFoldDB" id="A0A0J9UGZ5"/>
<dbReference type="GeneID" id="28959152"/>
<proteinExistence type="predicted"/>
<gene>
    <name evidence="2" type="ORF">FOXG_18446</name>
</gene>
<dbReference type="RefSeq" id="XP_018236729.1">
    <property type="nucleotide sequence ID" value="XM_018398526.1"/>
</dbReference>
<sequence>MSSVQRPLDLSDRILGLRHAFYTMTRGSRSSWTGSQGPPRHARPDSIPPGNDHKLRGLLTPAPGILIHPLLRPSHRRPLQTLSMVISRMFDQYPCPLPRGTGNLRSGHPSRVHFGENDNRIKAFWDPGCC</sequence>